<dbReference type="InterPro" id="IPR050316">
    <property type="entry name" value="Tyrosinase/Hemocyanin"/>
</dbReference>
<dbReference type="RefSeq" id="WP_168046902.1">
    <property type="nucleotide sequence ID" value="NZ_JAATJM010000001.1"/>
</dbReference>
<dbReference type="InterPro" id="IPR008922">
    <property type="entry name" value="Di-copper_centre_dom_sf"/>
</dbReference>
<accession>A0A7X5YKZ1</accession>
<feature type="chain" id="PRO_5031065896" description="Tyrosinase copper-binding domain-containing protein" evidence="2">
    <location>
        <begin position="25"/>
        <end position="440"/>
    </location>
</feature>
<protein>
    <recommendedName>
        <fullName evidence="3 4">Tyrosinase copper-binding domain-containing protein</fullName>
    </recommendedName>
</protein>
<evidence type="ECO:0000313" key="5">
    <source>
        <dbReference type="EMBL" id="NJC41638.1"/>
    </source>
</evidence>
<keyword evidence="6" id="KW-1185">Reference proteome</keyword>
<feature type="domain" description="Tyrosinase copper-binding" evidence="4">
    <location>
        <begin position="201"/>
        <end position="212"/>
    </location>
</feature>
<feature type="signal peptide" evidence="2">
    <location>
        <begin position="1"/>
        <end position="24"/>
    </location>
</feature>
<dbReference type="GO" id="GO:0016491">
    <property type="term" value="F:oxidoreductase activity"/>
    <property type="evidence" value="ECO:0007669"/>
    <property type="project" value="InterPro"/>
</dbReference>
<evidence type="ECO:0000256" key="2">
    <source>
        <dbReference type="SAM" id="SignalP"/>
    </source>
</evidence>
<reference evidence="5 6" key="1">
    <citation type="submission" date="2020-03" db="EMBL/GenBank/DDBJ databases">
        <title>Genomic Encyclopedia of Type Strains, Phase IV (KMG-IV): sequencing the most valuable type-strain genomes for metagenomic binning, comparative biology and taxonomic classification.</title>
        <authorList>
            <person name="Goeker M."/>
        </authorList>
    </citation>
    <scope>NUCLEOTIDE SEQUENCE [LARGE SCALE GENOMIC DNA]</scope>
    <source>
        <strain evidence="5 6">DSM 4736</strain>
    </source>
</reference>
<dbReference type="PROSITE" id="PS00497">
    <property type="entry name" value="TYROSINASE_1"/>
    <property type="match status" value="1"/>
</dbReference>
<evidence type="ECO:0000259" key="3">
    <source>
        <dbReference type="PROSITE" id="PS00497"/>
    </source>
</evidence>
<dbReference type="PANTHER" id="PTHR11474">
    <property type="entry name" value="TYROSINASE FAMILY MEMBER"/>
    <property type="match status" value="1"/>
</dbReference>
<dbReference type="PROSITE" id="PS00498">
    <property type="entry name" value="TYROSINASE_2"/>
    <property type="match status" value="1"/>
</dbReference>
<comment type="caution">
    <text evidence="5">The sequence shown here is derived from an EMBL/GenBank/DDBJ whole genome shotgun (WGS) entry which is preliminary data.</text>
</comment>
<proteinExistence type="predicted"/>
<feature type="domain" description="Tyrosinase copper-binding" evidence="3">
    <location>
        <begin position="76"/>
        <end position="93"/>
    </location>
</feature>
<dbReference type="Gene3D" id="1.10.1280.10">
    <property type="entry name" value="Di-copper center containing domain from catechol oxidase"/>
    <property type="match status" value="1"/>
</dbReference>
<dbReference type="PROSITE" id="PS51318">
    <property type="entry name" value="TAT"/>
    <property type="match status" value="1"/>
</dbReference>
<keyword evidence="2" id="KW-0732">Signal</keyword>
<dbReference type="Pfam" id="PF00264">
    <property type="entry name" value="Tyrosinase"/>
    <property type="match status" value="2"/>
</dbReference>
<evidence type="ECO:0000313" key="6">
    <source>
        <dbReference type="Proteomes" id="UP000587415"/>
    </source>
</evidence>
<dbReference type="Proteomes" id="UP000587415">
    <property type="component" value="Unassembled WGS sequence"/>
</dbReference>
<evidence type="ECO:0000256" key="1">
    <source>
        <dbReference type="ARBA" id="ARBA00022723"/>
    </source>
</evidence>
<dbReference type="SUPFAM" id="SSF48056">
    <property type="entry name" value="Di-copper centre-containing domain"/>
    <property type="match status" value="1"/>
</dbReference>
<dbReference type="GO" id="GO:0046872">
    <property type="term" value="F:metal ion binding"/>
    <property type="evidence" value="ECO:0007669"/>
    <property type="project" value="UniProtKB-KW"/>
</dbReference>
<dbReference type="InterPro" id="IPR006311">
    <property type="entry name" value="TAT_signal"/>
</dbReference>
<keyword evidence="1" id="KW-0479">Metal-binding</keyword>
<evidence type="ECO:0000259" key="4">
    <source>
        <dbReference type="PROSITE" id="PS00498"/>
    </source>
</evidence>
<dbReference type="EMBL" id="JAATJM010000001">
    <property type="protein sequence ID" value="NJC41638.1"/>
    <property type="molecule type" value="Genomic_DNA"/>
</dbReference>
<dbReference type="AlphaFoldDB" id="A0A7X5YKZ1"/>
<dbReference type="PRINTS" id="PR00092">
    <property type="entry name" value="TYROSINASE"/>
</dbReference>
<sequence length="440" mass="48723">MRMNRRAALAGGAAAIMAAGAAQAQTPARIRKGAGSLTVTSDDVVAFGEAVRTMKRRNDALSWTRQTQIHHRSSQHNNGLFLPWHRQQLVHMERIVARLTGHDSFAMPYWDWQEHRFLPDWVAGRDAPLYERERARGVETLDFAAARWAESPYSAKLASDDFPTFFGKLPEGAGMVEGYGHNHVHQLIGGAMKHPRTSAQDPMFWLHHSNVDRVWATWHRNRGGEGLYPADWTGLTVTGFVDADGREVRQLPVGGTLETRPLGYDYDRLYPFPVFNVPEAGPPGATRRVPVGGQSWTVRADAAPGSGRMRLDLPDQAVARMREADDTLMIVGEGAVAYAREAGLEDRSLEIRLTTGGRERPLGSSPTFVHLPEPGEHQHHRGPYVLPFRFGEEVLNLLASGDGPAAVTVFAEDLDPAAGRADARAEWIELKLTLTETRWA</sequence>
<gene>
    <name evidence="5" type="ORF">GGQ87_001896</name>
</gene>
<organism evidence="5 6">
    <name type="scientific">Brevundimonas alba</name>
    <dbReference type="NCBI Taxonomy" id="74314"/>
    <lineage>
        <taxon>Bacteria</taxon>
        <taxon>Pseudomonadati</taxon>
        <taxon>Pseudomonadota</taxon>
        <taxon>Alphaproteobacteria</taxon>
        <taxon>Caulobacterales</taxon>
        <taxon>Caulobacteraceae</taxon>
        <taxon>Brevundimonas</taxon>
    </lineage>
</organism>
<dbReference type="InterPro" id="IPR002227">
    <property type="entry name" value="Tyrosinase_Cu-bd"/>
</dbReference>
<name>A0A7X5YKZ1_9CAUL</name>